<dbReference type="InterPro" id="IPR000719">
    <property type="entry name" value="Prot_kinase_dom"/>
</dbReference>
<keyword evidence="2" id="KW-0723">Serine/threonine-protein kinase</keyword>
<dbReference type="InterPro" id="IPR017441">
    <property type="entry name" value="Protein_kinase_ATP_BS"/>
</dbReference>
<comment type="catalytic activity">
    <reaction evidence="7">
        <text>L-threonyl-[protein] + ATP = O-phospho-L-threonyl-[protein] + ADP + H(+)</text>
        <dbReference type="Rhea" id="RHEA:46608"/>
        <dbReference type="Rhea" id="RHEA-COMP:11060"/>
        <dbReference type="Rhea" id="RHEA-COMP:11605"/>
        <dbReference type="ChEBI" id="CHEBI:15378"/>
        <dbReference type="ChEBI" id="CHEBI:30013"/>
        <dbReference type="ChEBI" id="CHEBI:30616"/>
        <dbReference type="ChEBI" id="CHEBI:61977"/>
        <dbReference type="ChEBI" id="CHEBI:456216"/>
        <dbReference type="EC" id="2.7.11.22"/>
    </reaction>
</comment>
<dbReference type="PROSITE" id="PS50011">
    <property type="entry name" value="PROTEIN_KINASE_DOM"/>
    <property type="match status" value="1"/>
</dbReference>
<dbReference type="PANTHER" id="PTHR24055">
    <property type="entry name" value="MITOGEN-ACTIVATED PROTEIN KINASE"/>
    <property type="match status" value="1"/>
</dbReference>
<dbReference type="FunFam" id="3.30.200.20:FF:000049">
    <property type="entry name" value="cyclin-dependent kinase-like 1 isoform X1"/>
    <property type="match status" value="1"/>
</dbReference>
<dbReference type="GO" id="GO:0004693">
    <property type="term" value="F:cyclin-dependent protein serine/threonine kinase activity"/>
    <property type="evidence" value="ECO:0007669"/>
    <property type="project" value="UniProtKB-EC"/>
</dbReference>
<evidence type="ECO:0000256" key="9">
    <source>
        <dbReference type="PROSITE-ProRule" id="PRU10141"/>
    </source>
</evidence>
<evidence type="ECO:0000313" key="13">
    <source>
        <dbReference type="Proteomes" id="UP001165080"/>
    </source>
</evidence>
<dbReference type="Proteomes" id="UP001165080">
    <property type="component" value="Unassembled WGS sequence"/>
</dbReference>
<protein>
    <recommendedName>
        <fullName evidence="1">cyclin-dependent kinase</fullName>
        <ecNumber evidence="1">2.7.11.22</ecNumber>
    </recommendedName>
</protein>
<keyword evidence="5" id="KW-0418">Kinase</keyword>
<evidence type="ECO:0000256" key="6">
    <source>
        <dbReference type="ARBA" id="ARBA00022840"/>
    </source>
</evidence>
<sequence length="1260" mass="131057">MEEYEYLETLGEGAYGFVWKCTERASGKLVAVKGFKQAHVDPKIMRVVIREIRVLQALQHPAIIPLMDAFQSKSGRVYMVFPYVGRSVFHELREHYPKGIPEPRLTMLVWQMVQALVYMHRRKVVHRDIKPANILLSQEGEVKLCDFGFARATHCGPRDAEQLSSYVVTRWYRAPEVLVGDPYGPSSDIWSLGCTLAELASGQPLFPGKSTGEQLWRIMRCFGPLPDEAGRQPTNPHMANNVPPPARGRSLHERLEGCDPGLFQLLESCLQLDPRRRSTAAELLQSPYFGDVPKLLAGTPLEKIYSGLLWQQEQKIQQQRQQQQGREQTHHNMPETAIRSAGTSAAAASAALGVAPMQQLAAGGGGPHRGAAWLRPRLFTSDGAAKVQLEECSHSSSLEPMWPQYLDGKAASRQPQRWCSGGAEETRCCALQPPTQGQPQQSLLEQQYPTPGAVTSVRGVLRASLTVDSLLIVRRSVEARRTAEAAAGSHQQEAARLGVRQPAAADGTGLPDVHQQTHPMEGCRAASVDIKAGAAPHLPSAGDVSTAAVFHNTATAAAGFIATAPAAAASAIIGVYPTKQSICAAPLPMPTVLQQLPWYSQSDDCVGARFASGGGAPPASRNSTAHPRAGGSGSAITAVSTAQMDVAAPVQSNNGKIPLGVYCGAPSGFGPDAAGWSGIYGHPPCRRQPQQTAEPCMGSCTVLGPPSSAEHCADPPPVRPSATALVSSSLMHQRTPAERSEALTTCNSIAFHECGTDAAQDQAARLAAAGTNSFAAADDDGRANTVCATTTYPHLLYTDQRTDGPAGSCILSSRISREVSYSSTVAARPPSSIGSTELGLSDYDVGLIQPDARQVPLEQQRLGCGPHSTLMAPDNRRATTSSISDSNRSSRSSNRSSSNSRSSRGLNWVSLGASRSGLGGPFNGGAAVEAWVTVEGMPEISTAAMGPPAAQPAALNSGRQQPAAGAADCAKATPAAASASAAAAAAFTLVDGRAVPAPFVLGASSIASGGSSGASRRPPSHQRPRSGGAGGARVLPAGDDGSGAAPTRAPPAITTASGPPSSAGRVCVTCCCRSGPAATATAAAVAAAGPPKLGGLFSSIVPLFRPSGSRSVPGSTPIQQLSRAADAASPRCSSEPPTVAAASPTLPLPSRPAAAFTPSSGPRRRTGPQVHVLSAVPAVANNTFCDGAGLGSPGSLARSDARQAAAAMCRGGFQTAVVVWDAPCGGNNTQSRRYVLARVLQAVKRAFGSVKSKAKGRTTE</sequence>
<dbReference type="FunFam" id="1.10.510.10:FF:000980">
    <property type="entry name" value="Predicted protein"/>
    <property type="match status" value="1"/>
</dbReference>
<feature type="compositionally biased region" description="Low complexity" evidence="10">
    <location>
        <begin position="881"/>
        <end position="904"/>
    </location>
</feature>
<dbReference type="PROSITE" id="PS00108">
    <property type="entry name" value="PROTEIN_KINASE_ST"/>
    <property type="match status" value="1"/>
</dbReference>
<evidence type="ECO:0000256" key="5">
    <source>
        <dbReference type="ARBA" id="ARBA00022777"/>
    </source>
</evidence>
<feature type="compositionally biased region" description="Low complexity" evidence="10">
    <location>
        <begin position="1044"/>
        <end position="1056"/>
    </location>
</feature>
<dbReference type="InterPro" id="IPR050117">
    <property type="entry name" value="MAPK"/>
</dbReference>
<evidence type="ECO:0000256" key="4">
    <source>
        <dbReference type="ARBA" id="ARBA00022741"/>
    </source>
</evidence>
<dbReference type="GO" id="GO:0005524">
    <property type="term" value="F:ATP binding"/>
    <property type="evidence" value="ECO:0007669"/>
    <property type="project" value="UniProtKB-UniRule"/>
</dbReference>
<dbReference type="EC" id="2.7.11.22" evidence="1"/>
<dbReference type="Gene3D" id="3.30.200.20">
    <property type="entry name" value="Phosphorylase Kinase, domain 1"/>
    <property type="match status" value="1"/>
</dbReference>
<evidence type="ECO:0000256" key="1">
    <source>
        <dbReference type="ARBA" id="ARBA00012425"/>
    </source>
</evidence>
<organism evidence="12 13">
    <name type="scientific">Pleodorina starrii</name>
    <dbReference type="NCBI Taxonomy" id="330485"/>
    <lineage>
        <taxon>Eukaryota</taxon>
        <taxon>Viridiplantae</taxon>
        <taxon>Chlorophyta</taxon>
        <taxon>core chlorophytes</taxon>
        <taxon>Chlorophyceae</taxon>
        <taxon>CS clade</taxon>
        <taxon>Chlamydomonadales</taxon>
        <taxon>Volvocaceae</taxon>
        <taxon>Pleodorina</taxon>
    </lineage>
</organism>
<feature type="region of interest" description="Disordered" evidence="10">
    <location>
        <begin position="1008"/>
        <end position="1059"/>
    </location>
</feature>
<dbReference type="AlphaFoldDB" id="A0A9W6B7W0"/>
<keyword evidence="3" id="KW-0808">Transferase</keyword>
<dbReference type="SMART" id="SM00220">
    <property type="entry name" value="S_TKc"/>
    <property type="match status" value="1"/>
</dbReference>
<dbReference type="EMBL" id="BRXU01000001">
    <property type="protein sequence ID" value="GLC47553.1"/>
    <property type="molecule type" value="Genomic_DNA"/>
</dbReference>
<feature type="domain" description="Protein kinase" evidence="11">
    <location>
        <begin position="4"/>
        <end position="289"/>
    </location>
</feature>
<feature type="binding site" evidence="9">
    <location>
        <position position="33"/>
    </location>
    <ligand>
        <name>ATP</name>
        <dbReference type="ChEBI" id="CHEBI:30616"/>
    </ligand>
</feature>
<dbReference type="PROSITE" id="PS00107">
    <property type="entry name" value="PROTEIN_KINASE_ATP"/>
    <property type="match status" value="1"/>
</dbReference>
<feature type="compositionally biased region" description="Polar residues" evidence="10">
    <location>
        <begin position="1108"/>
        <end position="1122"/>
    </location>
</feature>
<feature type="region of interest" description="Disordered" evidence="10">
    <location>
        <begin position="1108"/>
        <end position="1167"/>
    </location>
</feature>
<evidence type="ECO:0000256" key="2">
    <source>
        <dbReference type="ARBA" id="ARBA00022527"/>
    </source>
</evidence>
<name>A0A9W6B7W0_9CHLO</name>
<proteinExistence type="predicted"/>
<dbReference type="Pfam" id="PF00069">
    <property type="entry name" value="Pkinase"/>
    <property type="match status" value="1"/>
</dbReference>
<dbReference type="InterPro" id="IPR008271">
    <property type="entry name" value="Ser/Thr_kinase_AS"/>
</dbReference>
<keyword evidence="13" id="KW-1185">Reference proteome</keyword>
<dbReference type="InterPro" id="IPR011009">
    <property type="entry name" value="Kinase-like_dom_sf"/>
</dbReference>
<evidence type="ECO:0000256" key="8">
    <source>
        <dbReference type="ARBA" id="ARBA00048367"/>
    </source>
</evidence>
<feature type="region of interest" description="Disordered" evidence="10">
    <location>
        <begin position="610"/>
        <end position="635"/>
    </location>
</feature>
<comment type="caution">
    <text evidence="12">The sequence shown here is derived from an EMBL/GenBank/DDBJ whole genome shotgun (WGS) entry which is preliminary data.</text>
</comment>
<evidence type="ECO:0000256" key="7">
    <source>
        <dbReference type="ARBA" id="ARBA00047811"/>
    </source>
</evidence>
<dbReference type="Gene3D" id="1.10.510.10">
    <property type="entry name" value="Transferase(Phosphotransferase) domain 1"/>
    <property type="match status" value="1"/>
</dbReference>
<evidence type="ECO:0000259" key="11">
    <source>
        <dbReference type="PROSITE" id="PS50011"/>
    </source>
</evidence>
<reference evidence="12 13" key="1">
    <citation type="journal article" date="2023" name="Commun. Biol.">
        <title>Reorganization of the ancestral sex-determining regions during the evolution of trioecy in Pleodorina starrii.</title>
        <authorList>
            <person name="Takahashi K."/>
            <person name="Suzuki S."/>
            <person name="Kawai-Toyooka H."/>
            <person name="Yamamoto K."/>
            <person name="Hamaji T."/>
            <person name="Ootsuki R."/>
            <person name="Yamaguchi H."/>
            <person name="Kawachi M."/>
            <person name="Higashiyama T."/>
            <person name="Nozaki H."/>
        </authorList>
    </citation>
    <scope>NUCLEOTIDE SEQUENCE [LARGE SCALE GENOMIC DNA]</scope>
    <source>
        <strain evidence="12 13">NIES-4479</strain>
    </source>
</reference>
<evidence type="ECO:0000313" key="12">
    <source>
        <dbReference type="EMBL" id="GLC47553.1"/>
    </source>
</evidence>
<feature type="region of interest" description="Disordered" evidence="10">
    <location>
        <begin position="863"/>
        <end position="905"/>
    </location>
</feature>
<accession>A0A9W6B7W0</accession>
<dbReference type="SUPFAM" id="SSF56112">
    <property type="entry name" value="Protein kinase-like (PK-like)"/>
    <property type="match status" value="1"/>
</dbReference>
<keyword evidence="4 9" id="KW-0547">Nucleotide-binding</keyword>
<keyword evidence="6 9" id="KW-0067">ATP-binding</keyword>
<evidence type="ECO:0000256" key="10">
    <source>
        <dbReference type="SAM" id="MobiDB-lite"/>
    </source>
</evidence>
<feature type="compositionally biased region" description="Low complexity" evidence="10">
    <location>
        <begin position="1008"/>
        <end position="1017"/>
    </location>
</feature>
<gene>
    <name evidence="12" type="primary">PLEST004529</name>
    <name evidence="12" type="ORF">PLESTB_000000500</name>
</gene>
<comment type="catalytic activity">
    <reaction evidence="8">
        <text>L-seryl-[protein] + ATP = O-phospho-L-seryl-[protein] + ADP + H(+)</text>
        <dbReference type="Rhea" id="RHEA:17989"/>
        <dbReference type="Rhea" id="RHEA-COMP:9863"/>
        <dbReference type="Rhea" id="RHEA-COMP:11604"/>
        <dbReference type="ChEBI" id="CHEBI:15378"/>
        <dbReference type="ChEBI" id="CHEBI:29999"/>
        <dbReference type="ChEBI" id="CHEBI:30616"/>
        <dbReference type="ChEBI" id="CHEBI:83421"/>
        <dbReference type="ChEBI" id="CHEBI:456216"/>
        <dbReference type="EC" id="2.7.11.22"/>
    </reaction>
</comment>
<evidence type="ECO:0000256" key="3">
    <source>
        <dbReference type="ARBA" id="ARBA00022679"/>
    </source>
</evidence>